<feature type="non-terminal residue" evidence="1">
    <location>
        <position position="1"/>
    </location>
</feature>
<proteinExistence type="predicted"/>
<evidence type="ECO:0000313" key="2">
    <source>
        <dbReference type="Proteomes" id="UP000837857"/>
    </source>
</evidence>
<protein>
    <submittedName>
        <fullName evidence="1">Uncharacterized protein</fullName>
    </submittedName>
</protein>
<organism evidence="1 2">
    <name type="scientific">Iphiclides podalirius</name>
    <name type="common">scarce swallowtail</name>
    <dbReference type="NCBI Taxonomy" id="110791"/>
    <lineage>
        <taxon>Eukaryota</taxon>
        <taxon>Metazoa</taxon>
        <taxon>Ecdysozoa</taxon>
        <taxon>Arthropoda</taxon>
        <taxon>Hexapoda</taxon>
        <taxon>Insecta</taxon>
        <taxon>Pterygota</taxon>
        <taxon>Neoptera</taxon>
        <taxon>Endopterygota</taxon>
        <taxon>Lepidoptera</taxon>
        <taxon>Glossata</taxon>
        <taxon>Ditrysia</taxon>
        <taxon>Papilionoidea</taxon>
        <taxon>Papilionidae</taxon>
        <taxon>Papilioninae</taxon>
        <taxon>Iphiclides</taxon>
    </lineage>
</organism>
<evidence type="ECO:0000313" key="1">
    <source>
        <dbReference type="EMBL" id="CAH2048886.1"/>
    </source>
</evidence>
<keyword evidence="2" id="KW-1185">Reference proteome</keyword>
<accession>A0ABN8I780</accession>
<gene>
    <name evidence="1" type="ORF">IPOD504_LOCUS6447</name>
</gene>
<name>A0ABN8I780_9NEOP</name>
<sequence>MKQVLFYLAKMADASFSVRSTKIPDNLYELCLTNLVNYLQKLKCERNDLRSLPDSVLMDIYYKARHADGATSAAVCARVTATPLSRRAALGITARHVTRRGAALVRSSRAKHVRACFAAYLYGVFV</sequence>
<dbReference type="EMBL" id="OW152830">
    <property type="protein sequence ID" value="CAH2048886.1"/>
    <property type="molecule type" value="Genomic_DNA"/>
</dbReference>
<dbReference type="Proteomes" id="UP000837857">
    <property type="component" value="Chromosome 18"/>
</dbReference>
<reference evidence="1" key="1">
    <citation type="submission" date="2022-03" db="EMBL/GenBank/DDBJ databases">
        <authorList>
            <person name="Martin H S."/>
        </authorList>
    </citation>
    <scope>NUCLEOTIDE SEQUENCE</scope>
</reference>